<feature type="domain" description="General secretion pathway GspH" evidence="9">
    <location>
        <begin position="43"/>
        <end position="136"/>
    </location>
</feature>
<evidence type="ECO:0000256" key="4">
    <source>
        <dbReference type="ARBA" id="ARBA00022519"/>
    </source>
</evidence>
<evidence type="ECO:0000256" key="7">
    <source>
        <dbReference type="ARBA" id="ARBA00023136"/>
    </source>
</evidence>
<reference evidence="10 11" key="1">
    <citation type="submission" date="2021-06" db="EMBL/GenBank/DDBJ databases">
        <authorList>
            <person name="Sun Q."/>
            <person name="Li D."/>
        </authorList>
    </citation>
    <scope>NUCLEOTIDE SEQUENCE [LARGE SCALE GENOMIC DNA]</scope>
    <source>
        <strain evidence="10 11">MSJ-40</strain>
    </source>
</reference>
<evidence type="ECO:0000256" key="5">
    <source>
        <dbReference type="ARBA" id="ARBA00022692"/>
    </source>
</evidence>
<dbReference type="InterPro" id="IPR022346">
    <property type="entry name" value="T2SS_GspH"/>
</dbReference>
<dbReference type="EMBL" id="JAHLPM010000004">
    <property type="protein sequence ID" value="MBU5437515.1"/>
    <property type="molecule type" value="Genomic_DNA"/>
</dbReference>
<dbReference type="Proteomes" id="UP000749471">
    <property type="component" value="Unassembled WGS sequence"/>
</dbReference>
<dbReference type="NCBIfam" id="NF040982">
    <property type="entry name" value="ComGD"/>
    <property type="match status" value="1"/>
</dbReference>
<name>A0ABS6E4Z9_9FIRM</name>
<comment type="caution">
    <text evidence="10">The sequence shown here is derived from an EMBL/GenBank/DDBJ whole genome shotgun (WGS) entry which is preliminary data.</text>
</comment>
<evidence type="ECO:0000313" key="10">
    <source>
        <dbReference type="EMBL" id="MBU5437515.1"/>
    </source>
</evidence>
<accession>A0ABS6E4Z9</accession>
<dbReference type="InterPro" id="IPR012902">
    <property type="entry name" value="N_methyl_site"/>
</dbReference>
<evidence type="ECO:0000256" key="2">
    <source>
        <dbReference type="ARBA" id="ARBA00022475"/>
    </source>
</evidence>
<evidence type="ECO:0000259" key="9">
    <source>
        <dbReference type="Pfam" id="PF12019"/>
    </source>
</evidence>
<keyword evidence="4" id="KW-0997">Cell inner membrane</keyword>
<keyword evidence="3" id="KW-0488">Methylation</keyword>
<dbReference type="PIRSF" id="PIRSF021292">
    <property type="entry name" value="Competence_ComGD"/>
    <property type="match status" value="1"/>
</dbReference>
<dbReference type="InterPro" id="IPR016785">
    <property type="entry name" value="ComGD"/>
</dbReference>
<comment type="subcellular location">
    <subcellularLocation>
        <location evidence="1">Cell inner membrane</location>
        <topology evidence="1">Single-pass membrane protein</topology>
    </subcellularLocation>
</comment>
<keyword evidence="2" id="KW-1003">Cell membrane</keyword>
<protein>
    <submittedName>
        <fullName evidence="10">GspH/FimT family protein</fullName>
    </submittedName>
</protein>
<dbReference type="Pfam" id="PF12019">
    <property type="entry name" value="GspH"/>
    <property type="match status" value="1"/>
</dbReference>
<feature type="transmembrane region" description="Helical" evidence="8">
    <location>
        <begin position="6"/>
        <end position="27"/>
    </location>
</feature>
<keyword evidence="6 8" id="KW-1133">Transmembrane helix</keyword>
<dbReference type="RefSeq" id="WP_216517717.1">
    <property type="nucleotide sequence ID" value="NZ_JAHLPM010000004.1"/>
</dbReference>
<evidence type="ECO:0000256" key="8">
    <source>
        <dbReference type="SAM" id="Phobius"/>
    </source>
</evidence>
<gene>
    <name evidence="10" type="ORF">KQI42_05825</name>
</gene>
<keyword evidence="11" id="KW-1185">Reference proteome</keyword>
<dbReference type="Pfam" id="PF07963">
    <property type="entry name" value="N_methyl"/>
    <property type="match status" value="1"/>
</dbReference>
<evidence type="ECO:0000256" key="6">
    <source>
        <dbReference type="ARBA" id="ARBA00022989"/>
    </source>
</evidence>
<evidence type="ECO:0000313" key="11">
    <source>
        <dbReference type="Proteomes" id="UP000749471"/>
    </source>
</evidence>
<keyword evidence="7 8" id="KW-0472">Membrane</keyword>
<evidence type="ECO:0000256" key="1">
    <source>
        <dbReference type="ARBA" id="ARBA00004377"/>
    </source>
</evidence>
<proteinExistence type="predicted"/>
<evidence type="ECO:0000256" key="3">
    <source>
        <dbReference type="ARBA" id="ARBA00022481"/>
    </source>
</evidence>
<dbReference type="PROSITE" id="PS00409">
    <property type="entry name" value="PROKAR_NTER_METHYL"/>
    <property type="match status" value="1"/>
</dbReference>
<sequence length="146" mass="16598">MNGIKGFTLIELILVLALLSLFLVIGLPNIKYITYMKEKQELREFKRDIAYARNNAIVQRKIYNLTIDQKNNGYIIIKADKIPVIVKDVSFKYGTIVLRNNFNNSINFYPTGSPSVGGTIYLTNSKKESIKITITPATGKINFYIN</sequence>
<organism evidence="10 11">
    <name type="scientific">Tissierella simiarum</name>
    <dbReference type="NCBI Taxonomy" id="2841534"/>
    <lineage>
        <taxon>Bacteria</taxon>
        <taxon>Bacillati</taxon>
        <taxon>Bacillota</taxon>
        <taxon>Tissierellia</taxon>
        <taxon>Tissierellales</taxon>
        <taxon>Tissierellaceae</taxon>
        <taxon>Tissierella</taxon>
    </lineage>
</organism>
<dbReference type="NCBIfam" id="TIGR02532">
    <property type="entry name" value="IV_pilin_GFxxxE"/>
    <property type="match status" value="1"/>
</dbReference>
<keyword evidence="5 8" id="KW-0812">Transmembrane</keyword>